<proteinExistence type="inferred from homology"/>
<dbReference type="EMBL" id="JAVRES010000027">
    <property type="protein sequence ID" value="MDT0439468.1"/>
    <property type="molecule type" value="Genomic_DNA"/>
</dbReference>
<keyword evidence="2 4" id="KW-0560">Oxidoreductase</keyword>
<dbReference type="PRINTS" id="PR00081">
    <property type="entry name" value="GDHRDH"/>
</dbReference>
<evidence type="ECO:0000256" key="1">
    <source>
        <dbReference type="ARBA" id="ARBA00006484"/>
    </source>
</evidence>
<dbReference type="Proteomes" id="UP001183535">
    <property type="component" value="Unassembled WGS sequence"/>
</dbReference>
<dbReference type="RefSeq" id="WP_093836366.1">
    <property type="nucleotide sequence ID" value="NZ_JAVRES010000027.1"/>
</dbReference>
<sequence length="275" mass="28631">MDSTKSSDEGSTRRPGPGDTTVPGPASAGFLTGRKVLVTGAAGGIGRACAEGFAAAGAHVYVVDRIPGAAEEVAASIGGTAVVADLSEAEAVDALPDDADIVVNNAGLQHVAPLHEFPPERFALIQRVMVEAPFRILHRTLPHMYARGWGRVVNISSVHGLRASAYKSAYVTAKHALEGLSKVVALEGAAQGVTSNCVNPGYVRTPLVERQIADQALAHGIPAGDVVDQVFLDRTAIKRLIEPAEVAEVALWLCTERSGYITGASIPLDGGWTAR</sequence>
<name>A0ABD5EXS9_9ACTN</name>
<dbReference type="GO" id="GO:0032787">
    <property type="term" value="P:monocarboxylic acid metabolic process"/>
    <property type="evidence" value="ECO:0007669"/>
    <property type="project" value="UniProtKB-ARBA"/>
</dbReference>
<dbReference type="AlphaFoldDB" id="A0ABD5EXS9"/>
<dbReference type="SUPFAM" id="SSF51735">
    <property type="entry name" value="NAD(P)-binding Rossmann-fold domains"/>
    <property type="match status" value="1"/>
</dbReference>
<dbReference type="NCBIfam" id="NF009093">
    <property type="entry name" value="PRK12429.1"/>
    <property type="match status" value="1"/>
</dbReference>
<dbReference type="Pfam" id="PF13561">
    <property type="entry name" value="adh_short_C2"/>
    <property type="match status" value="1"/>
</dbReference>
<dbReference type="InterPro" id="IPR050259">
    <property type="entry name" value="SDR"/>
</dbReference>
<dbReference type="InterPro" id="IPR036291">
    <property type="entry name" value="NAD(P)-bd_dom_sf"/>
</dbReference>
<dbReference type="PROSITE" id="PS00061">
    <property type="entry name" value="ADH_SHORT"/>
    <property type="match status" value="1"/>
</dbReference>
<dbReference type="GO" id="GO:0003858">
    <property type="term" value="F:3-hydroxybutyrate dehydrogenase activity"/>
    <property type="evidence" value="ECO:0007669"/>
    <property type="project" value="UniProtKB-EC"/>
</dbReference>
<dbReference type="EC" id="1.1.1.30" evidence="4"/>
<evidence type="ECO:0000256" key="3">
    <source>
        <dbReference type="SAM" id="MobiDB-lite"/>
    </source>
</evidence>
<dbReference type="InterPro" id="IPR002347">
    <property type="entry name" value="SDR_fam"/>
</dbReference>
<protein>
    <submittedName>
        <fullName evidence="4">3-hydroxybutyrate dehydrogenase</fullName>
        <ecNumber evidence="4">1.1.1.30</ecNumber>
    </submittedName>
</protein>
<accession>A0ABD5EXS9</accession>
<reference evidence="5" key="1">
    <citation type="submission" date="2023-07" db="EMBL/GenBank/DDBJ databases">
        <title>30 novel species of actinomycetes from the DSMZ collection.</title>
        <authorList>
            <person name="Nouioui I."/>
        </authorList>
    </citation>
    <scope>NUCLEOTIDE SEQUENCE [LARGE SCALE GENOMIC DNA]</scope>
    <source>
        <strain evidence="5">DSM 41981</strain>
    </source>
</reference>
<dbReference type="FunFam" id="3.40.50.720:FF:000084">
    <property type="entry name" value="Short-chain dehydrogenase reductase"/>
    <property type="match status" value="1"/>
</dbReference>
<comment type="similarity">
    <text evidence="1">Belongs to the short-chain dehydrogenases/reductases (SDR) family.</text>
</comment>
<dbReference type="PRINTS" id="PR00080">
    <property type="entry name" value="SDRFAMILY"/>
</dbReference>
<dbReference type="PANTHER" id="PTHR42879:SF2">
    <property type="entry name" value="3-OXOACYL-[ACYL-CARRIER-PROTEIN] REDUCTASE FABG"/>
    <property type="match status" value="1"/>
</dbReference>
<evidence type="ECO:0000313" key="5">
    <source>
        <dbReference type="Proteomes" id="UP001183535"/>
    </source>
</evidence>
<dbReference type="Gene3D" id="3.40.50.720">
    <property type="entry name" value="NAD(P)-binding Rossmann-like Domain"/>
    <property type="match status" value="1"/>
</dbReference>
<keyword evidence="5" id="KW-1185">Reference proteome</keyword>
<dbReference type="InterPro" id="IPR020904">
    <property type="entry name" value="Sc_DH/Rdtase_CS"/>
</dbReference>
<feature type="region of interest" description="Disordered" evidence="3">
    <location>
        <begin position="1"/>
        <end position="27"/>
    </location>
</feature>
<evidence type="ECO:0000256" key="2">
    <source>
        <dbReference type="ARBA" id="ARBA00023002"/>
    </source>
</evidence>
<feature type="compositionally biased region" description="Basic and acidic residues" evidence="3">
    <location>
        <begin position="1"/>
        <end position="12"/>
    </location>
</feature>
<evidence type="ECO:0000313" key="4">
    <source>
        <dbReference type="EMBL" id="MDT0439468.1"/>
    </source>
</evidence>
<gene>
    <name evidence="4" type="ORF">RM877_32880</name>
</gene>
<comment type="caution">
    <text evidence="4">The sequence shown here is derived from an EMBL/GenBank/DDBJ whole genome shotgun (WGS) entry which is preliminary data.</text>
</comment>
<organism evidence="4 5">
    <name type="scientific">Streptomyces doudnae</name>
    <dbReference type="NCBI Taxonomy" id="3075536"/>
    <lineage>
        <taxon>Bacteria</taxon>
        <taxon>Bacillati</taxon>
        <taxon>Actinomycetota</taxon>
        <taxon>Actinomycetes</taxon>
        <taxon>Kitasatosporales</taxon>
        <taxon>Streptomycetaceae</taxon>
        <taxon>Streptomyces</taxon>
    </lineage>
</organism>
<dbReference type="PANTHER" id="PTHR42879">
    <property type="entry name" value="3-OXOACYL-(ACYL-CARRIER-PROTEIN) REDUCTASE"/>
    <property type="match status" value="1"/>
</dbReference>